<keyword evidence="1" id="KW-0812">Transmembrane</keyword>
<evidence type="ECO:0000313" key="2">
    <source>
        <dbReference type="EMBL" id="SEL79807.1"/>
    </source>
</evidence>
<dbReference type="OrthoDB" id="1179726at2"/>
<organism evidence="2 3">
    <name type="scientific">Aquimarina amphilecti</name>
    <dbReference type="NCBI Taxonomy" id="1038014"/>
    <lineage>
        <taxon>Bacteria</taxon>
        <taxon>Pseudomonadati</taxon>
        <taxon>Bacteroidota</taxon>
        <taxon>Flavobacteriia</taxon>
        <taxon>Flavobacteriales</taxon>
        <taxon>Flavobacteriaceae</taxon>
        <taxon>Aquimarina</taxon>
    </lineage>
</organism>
<accession>A0A1H7T7N7</accession>
<dbReference type="STRING" id="1038014.SAMN04487910_3286"/>
<keyword evidence="3" id="KW-1185">Reference proteome</keyword>
<name>A0A1H7T7N7_AQUAM</name>
<dbReference type="EMBL" id="FOAB01000006">
    <property type="protein sequence ID" value="SEL79807.1"/>
    <property type="molecule type" value="Genomic_DNA"/>
</dbReference>
<dbReference type="Proteomes" id="UP000198521">
    <property type="component" value="Unassembled WGS sequence"/>
</dbReference>
<sequence length="63" mass="7496">MFSTGQWIFAGCFVVAFIVLMIISYRKDLKLHRKYYKGSIFILIGFIIFILLLFVLKTYLRPE</sequence>
<keyword evidence="1" id="KW-1133">Transmembrane helix</keyword>
<feature type="transmembrane region" description="Helical" evidence="1">
    <location>
        <begin position="6"/>
        <end position="23"/>
    </location>
</feature>
<proteinExistence type="predicted"/>
<feature type="transmembrane region" description="Helical" evidence="1">
    <location>
        <begin position="35"/>
        <end position="56"/>
    </location>
</feature>
<evidence type="ECO:0000313" key="3">
    <source>
        <dbReference type="Proteomes" id="UP000198521"/>
    </source>
</evidence>
<reference evidence="2 3" key="1">
    <citation type="submission" date="2016-10" db="EMBL/GenBank/DDBJ databases">
        <authorList>
            <person name="de Groot N.N."/>
        </authorList>
    </citation>
    <scope>NUCLEOTIDE SEQUENCE [LARGE SCALE GENOMIC DNA]</scope>
    <source>
        <strain evidence="2 3">DSM 25232</strain>
    </source>
</reference>
<evidence type="ECO:0000256" key="1">
    <source>
        <dbReference type="SAM" id="Phobius"/>
    </source>
</evidence>
<protein>
    <submittedName>
        <fullName evidence="2">Uncharacterized protein</fullName>
    </submittedName>
</protein>
<gene>
    <name evidence="2" type="ORF">SAMN04487910_3286</name>
</gene>
<keyword evidence="1" id="KW-0472">Membrane</keyword>
<dbReference type="AlphaFoldDB" id="A0A1H7T7N7"/>